<dbReference type="PANTHER" id="PTHR11412">
    <property type="entry name" value="MACROGLOBULIN / COMPLEMENT"/>
    <property type="match status" value="1"/>
</dbReference>
<keyword evidence="2" id="KW-0882">Thioester bond</keyword>
<keyword evidence="4" id="KW-1185">Reference proteome</keyword>
<evidence type="ECO:0000256" key="1">
    <source>
        <dbReference type="ARBA" id="ARBA00022729"/>
    </source>
</evidence>
<organism evidence="3 4">
    <name type="scientific">Merluccius polli</name>
    <name type="common">Benguela hake</name>
    <name type="synonym">Merluccius cadenati</name>
    <dbReference type="NCBI Taxonomy" id="89951"/>
    <lineage>
        <taxon>Eukaryota</taxon>
        <taxon>Metazoa</taxon>
        <taxon>Chordata</taxon>
        <taxon>Craniata</taxon>
        <taxon>Vertebrata</taxon>
        <taxon>Euteleostomi</taxon>
        <taxon>Actinopterygii</taxon>
        <taxon>Neopterygii</taxon>
        <taxon>Teleostei</taxon>
        <taxon>Neoteleostei</taxon>
        <taxon>Acanthomorphata</taxon>
        <taxon>Zeiogadaria</taxon>
        <taxon>Gadariae</taxon>
        <taxon>Gadiformes</taxon>
        <taxon>Gadoidei</taxon>
        <taxon>Merlucciidae</taxon>
        <taxon>Merluccius</taxon>
    </lineage>
</organism>
<dbReference type="EMBL" id="JAOPHQ010000200">
    <property type="protein sequence ID" value="KAK0155637.1"/>
    <property type="molecule type" value="Genomic_DNA"/>
</dbReference>
<dbReference type="GO" id="GO:0005615">
    <property type="term" value="C:extracellular space"/>
    <property type="evidence" value="ECO:0007669"/>
    <property type="project" value="TreeGrafter"/>
</dbReference>
<protein>
    <submittedName>
        <fullName evidence="3">CD109 antigen</fullName>
    </submittedName>
</protein>
<reference evidence="3" key="1">
    <citation type="journal article" date="2023" name="Front. Mar. Sci.">
        <title>A new Merluccius polli reference genome to investigate the effects of global change in West African waters.</title>
        <authorList>
            <person name="Mateo J.L."/>
            <person name="Blanco-Fernandez C."/>
            <person name="Garcia-Vazquez E."/>
            <person name="Machado-Schiaffino G."/>
        </authorList>
    </citation>
    <scope>NUCLEOTIDE SEQUENCE</scope>
    <source>
        <strain evidence="3">C29</strain>
        <tissue evidence="3">Fin</tissue>
    </source>
</reference>
<accession>A0AA47NAU6</accession>
<evidence type="ECO:0000313" key="3">
    <source>
        <dbReference type="EMBL" id="KAK0155637.1"/>
    </source>
</evidence>
<evidence type="ECO:0000256" key="2">
    <source>
        <dbReference type="ARBA" id="ARBA00022966"/>
    </source>
</evidence>
<evidence type="ECO:0000313" key="4">
    <source>
        <dbReference type="Proteomes" id="UP001174136"/>
    </source>
</evidence>
<dbReference type="Proteomes" id="UP001174136">
    <property type="component" value="Unassembled WGS sequence"/>
</dbReference>
<dbReference type="InterPro" id="IPR013783">
    <property type="entry name" value="Ig-like_fold"/>
</dbReference>
<dbReference type="AlphaFoldDB" id="A0AA47NAU6"/>
<dbReference type="InterPro" id="IPR050473">
    <property type="entry name" value="A2M/Complement_sys"/>
</dbReference>
<comment type="caution">
    <text evidence="3">The sequence shown here is derived from an EMBL/GenBank/DDBJ whole genome shotgun (WGS) entry which is preliminary data.</text>
</comment>
<dbReference type="Gene3D" id="2.60.40.10">
    <property type="entry name" value="Immunoglobulins"/>
    <property type="match status" value="1"/>
</dbReference>
<gene>
    <name evidence="3" type="primary">CD109_1</name>
    <name evidence="3" type="ORF">N1851_001973</name>
</gene>
<proteinExistence type="predicted"/>
<keyword evidence="1" id="KW-0732">Signal</keyword>
<name>A0AA47NAU6_MERPO</name>
<dbReference type="PANTHER" id="PTHR11412:SF136">
    <property type="entry name" value="CD109 ANTIGEN"/>
    <property type="match status" value="1"/>
</dbReference>
<dbReference type="Gene3D" id="2.60.40.1940">
    <property type="match status" value="1"/>
</dbReference>
<sequence length="314" mass="35639">MPSSFLRHTYGKPVRGEMAVTFLLGDRVEVMTPVEMFDGSANFELDLSDYPESRFLDGSSTGSRDDHGTVRVLVNVTESLTGVMYSSSAVVYVERSRYKISFESIPYLLRPSLNFTAKLKISTYNGQPLTLEDQTKMVSVSVMQHIAQRWEEGDYRPDYEIMQDFERELDYFGNATEPTEMQFPIPADGVIPLHIKTFENTQSLDIEASIEDSFEMLTLHSNYRSPSQSYLQIQRPTTPAQVGLPLLLSIESNFEALQFFYTVRNPPTHSTSSLIRVFDSQLKGSGFEPQCPQPSLSTYLFLYDVDLDLDKSIC</sequence>